<dbReference type="Proteomes" id="UP000186666">
    <property type="component" value="Unassembled WGS sequence"/>
</dbReference>
<proteinExistence type="predicted"/>
<feature type="transmembrane region" description="Helical" evidence="1">
    <location>
        <begin position="181"/>
        <end position="200"/>
    </location>
</feature>
<dbReference type="Pfam" id="PF05975">
    <property type="entry name" value="EcsB"/>
    <property type="match status" value="1"/>
</dbReference>
<keyword evidence="3" id="KW-1185">Reference proteome</keyword>
<sequence>MKSRRDYQFRGAGALFWRRLKEYFRSQASVFRSISDWTVWLYLLIPGVLLSARLYYGLWVEGLPSFSEALPAGIFPSLMLLIIYRASILLFVQEGDVLFIRMAKRFMSGIMLRGAIYSMTMIGIMITLGFVVLLPFLVQRLDMSTVEATSYLLLSITMGWTVAWIRHLVSVNYIGWRRTLLLIPTVGAPCFLYTQVSLLWRAEPLWLFVISLLLVFTVILLIRVRLKMQGTFMNDVQEDNKLRIRFTSLILTQAVDKPRATRIKTWMFRTSPYLYRSRSADRRLAVLL</sequence>
<evidence type="ECO:0000313" key="3">
    <source>
        <dbReference type="Proteomes" id="UP000186666"/>
    </source>
</evidence>
<dbReference type="InterPro" id="IPR010288">
    <property type="entry name" value="EcsB_ABC"/>
</dbReference>
<evidence type="ECO:0000256" key="1">
    <source>
        <dbReference type="SAM" id="Phobius"/>
    </source>
</evidence>
<feature type="transmembrane region" description="Helical" evidence="1">
    <location>
        <begin position="114"/>
        <end position="138"/>
    </location>
</feature>
<keyword evidence="1" id="KW-0472">Membrane</keyword>
<feature type="transmembrane region" description="Helical" evidence="1">
    <location>
        <begin position="150"/>
        <end position="169"/>
    </location>
</feature>
<feature type="transmembrane region" description="Helical" evidence="1">
    <location>
        <begin position="39"/>
        <end position="58"/>
    </location>
</feature>
<comment type="caution">
    <text evidence="2">The sequence shown here is derived from an EMBL/GenBank/DDBJ whole genome shotgun (WGS) entry which is preliminary data.</text>
</comment>
<reference evidence="2 3" key="1">
    <citation type="submission" date="2017-01" db="EMBL/GenBank/DDBJ databases">
        <authorList>
            <person name="Varghese N."/>
            <person name="Submissions S."/>
        </authorList>
    </citation>
    <scope>NUCLEOTIDE SEQUENCE [LARGE SCALE GENOMIC DNA]</scope>
    <source>
        <strain evidence="2 3">ATCC 23464</strain>
    </source>
</reference>
<evidence type="ECO:0000313" key="2">
    <source>
        <dbReference type="EMBL" id="SIR41476.1"/>
    </source>
</evidence>
<feature type="transmembrane region" description="Helical" evidence="1">
    <location>
        <begin position="70"/>
        <end position="93"/>
    </location>
</feature>
<dbReference type="EMBL" id="FTNK01000013">
    <property type="protein sequence ID" value="SIR41476.1"/>
    <property type="molecule type" value="Genomic_DNA"/>
</dbReference>
<accession>A0ABY1K8M3</accession>
<dbReference type="RefSeq" id="WP_068591472.1">
    <property type="nucleotide sequence ID" value="NZ_FTNK01000013.1"/>
</dbReference>
<keyword evidence="1" id="KW-1133">Transmembrane helix</keyword>
<organism evidence="2 3">
    <name type="scientific">Paenibacillus macquariensis</name>
    <dbReference type="NCBI Taxonomy" id="948756"/>
    <lineage>
        <taxon>Bacteria</taxon>
        <taxon>Bacillati</taxon>
        <taxon>Bacillota</taxon>
        <taxon>Bacilli</taxon>
        <taxon>Bacillales</taxon>
        <taxon>Paenibacillaceae</taxon>
        <taxon>Paenibacillus</taxon>
    </lineage>
</organism>
<protein>
    <submittedName>
        <fullName evidence="2">ABC-2 type transport system permease protein</fullName>
    </submittedName>
</protein>
<name>A0ABY1K8M3_9BACL</name>
<keyword evidence="1" id="KW-0812">Transmembrane</keyword>
<feature type="transmembrane region" description="Helical" evidence="1">
    <location>
        <begin position="206"/>
        <end position="224"/>
    </location>
</feature>
<gene>
    <name evidence="2" type="ORF">SAMN05421578_11372</name>
</gene>